<dbReference type="Proteomes" id="UP000287962">
    <property type="component" value="Unassembled WGS sequence"/>
</dbReference>
<dbReference type="InterPro" id="IPR028082">
    <property type="entry name" value="Peripla_BP_I"/>
</dbReference>
<feature type="domain" description="Periplasmic binding protein" evidence="5">
    <location>
        <begin position="27"/>
        <end position="282"/>
    </location>
</feature>
<comment type="caution">
    <text evidence="6">The sequence shown here is derived from an EMBL/GenBank/DDBJ whole genome shotgun (WGS) entry which is preliminary data.</text>
</comment>
<protein>
    <submittedName>
        <fullName evidence="6">ABC transporter substrate-binding protein</fullName>
    </submittedName>
</protein>
<sequence length="328" mass="35003">MKRILAFVLGFGLAANALGQGLRNMEVVVIVKATNSQFWQYVLEGAKRAGESLGIRVTPQGAAEEADIAGQIAILENAITRRPAAIVIAPTASKPLAAPIEKATKAGIPVVIIDSAGETNLYASFLATDNVAAGRLAADMLAEAIRKKTGKVEGEVAILSSVPGVSSVELRNKGFLEGIKKYPGLKVVENRFANNDPARALSITLDYLSRYRNLVGIFANNNVMGSSAGRALEQRNIKKVALVAFDSDDQEVELLRKGFIDALIVQDPFMMGYAGVFYAVAARMGVRLPPYVDTGSLAVTADNYNSEEIQGLLNPSKRVVKPFLGPAR</sequence>
<dbReference type="SUPFAM" id="SSF53822">
    <property type="entry name" value="Periplasmic binding protein-like I"/>
    <property type="match status" value="1"/>
</dbReference>
<evidence type="ECO:0000256" key="2">
    <source>
        <dbReference type="ARBA" id="ARBA00007639"/>
    </source>
</evidence>
<dbReference type="GO" id="GO:0030246">
    <property type="term" value="F:carbohydrate binding"/>
    <property type="evidence" value="ECO:0007669"/>
    <property type="project" value="UniProtKB-ARBA"/>
</dbReference>
<dbReference type="AlphaFoldDB" id="A0A430S768"/>
<evidence type="ECO:0000256" key="4">
    <source>
        <dbReference type="SAM" id="SignalP"/>
    </source>
</evidence>
<reference evidence="7" key="1">
    <citation type="submission" date="2017-10" db="EMBL/GenBank/DDBJ databases">
        <authorList>
            <person name="Wilpiszeski R.L."/>
            <person name="Zhidan Z."/>
            <person name="House C.H."/>
        </authorList>
    </citation>
    <scope>NUCLEOTIDE SEQUENCE</scope>
    <source>
        <strain evidence="7">12_S12</strain>
    </source>
</reference>
<feature type="signal peptide" evidence="4">
    <location>
        <begin position="1"/>
        <end position="17"/>
    </location>
</feature>
<evidence type="ECO:0000259" key="5">
    <source>
        <dbReference type="Pfam" id="PF13407"/>
    </source>
</evidence>
<dbReference type="Proteomes" id="UP000286928">
    <property type="component" value="Unassembled WGS sequence"/>
</dbReference>
<proteinExistence type="inferred from homology"/>
<keyword evidence="9" id="KW-1185">Reference proteome</keyword>
<keyword evidence="3 4" id="KW-0732">Signal</keyword>
<dbReference type="GO" id="GO:0030313">
    <property type="term" value="C:cell envelope"/>
    <property type="evidence" value="ECO:0007669"/>
    <property type="project" value="UniProtKB-SubCell"/>
</dbReference>
<name>A0A430S768_THESC</name>
<dbReference type="InterPro" id="IPR025997">
    <property type="entry name" value="SBP_2_dom"/>
</dbReference>
<reference evidence="8 9" key="2">
    <citation type="journal article" date="2019" name="Extremophiles">
        <title>Biogeography of thermophiles and predominance of Thermus scotoductus in domestic water heaters.</title>
        <authorList>
            <person name="Wilpiszeski R.L."/>
            <person name="Zhang Z."/>
            <person name="House C.H."/>
        </authorList>
    </citation>
    <scope>NUCLEOTIDE SEQUENCE [LARGE SCALE GENOMIC DNA]</scope>
    <source>
        <strain evidence="7 9">12_S12</strain>
        <strain evidence="6 8">20_S20</strain>
    </source>
</reference>
<evidence type="ECO:0000313" key="9">
    <source>
        <dbReference type="Proteomes" id="UP000287962"/>
    </source>
</evidence>
<dbReference type="CDD" id="cd20008">
    <property type="entry name" value="PBP1_ABC_sugar_binding-like"/>
    <property type="match status" value="1"/>
</dbReference>
<feature type="chain" id="PRO_5019003255" evidence="4">
    <location>
        <begin position="18"/>
        <end position="328"/>
    </location>
</feature>
<evidence type="ECO:0000256" key="3">
    <source>
        <dbReference type="ARBA" id="ARBA00022729"/>
    </source>
</evidence>
<gene>
    <name evidence="7" type="ORF">CSW25_13215</name>
    <name evidence="6" type="ORF">CSW33_08525</name>
</gene>
<dbReference type="Pfam" id="PF13407">
    <property type="entry name" value="Peripla_BP_4"/>
    <property type="match status" value="1"/>
</dbReference>
<dbReference type="EMBL" id="PEML01000330">
    <property type="protein sequence ID" value="RTI04235.1"/>
    <property type="molecule type" value="Genomic_DNA"/>
</dbReference>
<dbReference type="PANTHER" id="PTHR46847:SF1">
    <property type="entry name" value="D-ALLOSE-BINDING PERIPLASMIC PROTEIN-RELATED"/>
    <property type="match status" value="1"/>
</dbReference>
<evidence type="ECO:0000256" key="1">
    <source>
        <dbReference type="ARBA" id="ARBA00004196"/>
    </source>
</evidence>
<dbReference type="RefSeq" id="WP_052155176.1">
    <property type="nucleotide sequence ID" value="NZ_PELO01000326.1"/>
</dbReference>
<accession>A0A430S768</accession>
<evidence type="ECO:0000313" key="7">
    <source>
        <dbReference type="EMBL" id="RTI04235.1"/>
    </source>
</evidence>
<comment type="similarity">
    <text evidence="2">Belongs to the bacterial solute-binding protein 2 family.</text>
</comment>
<organism evidence="6 8">
    <name type="scientific">Thermus scotoductus</name>
    <dbReference type="NCBI Taxonomy" id="37636"/>
    <lineage>
        <taxon>Bacteria</taxon>
        <taxon>Thermotogati</taxon>
        <taxon>Deinococcota</taxon>
        <taxon>Deinococci</taxon>
        <taxon>Thermales</taxon>
        <taxon>Thermaceae</taxon>
        <taxon>Thermus</taxon>
    </lineage>
</organism>
<comment type="subcellular location">
    <subcellularLocation>
        <location evidence="1">Cell envelope</location>
    </subcellularLocation>
</comment>
<dbReference type="PANTHER" id="PTHR46847">
    <property type="entry name" value="D-ALLOSE-BINDING PERIPLASMIC PROTEIN-RELATED"/>
    <property type="match status" value="1"/>
</dbReference>
<dbReference type="EMBL" id="PEMD01000276">
    <property type="protein sequence ID" value="RTH31235.1"/>
    <property type="molecule type" value="Genomic_DNA"/>
</dbReference>
<evidence type="ECO:0000313" key="6">
    <source>
        <dbReference type="EMBL" id="RTH31235.1"/>
    </source>
</evidence>
<dbReference type="Gene3D" id="3.40.50.2300">
    <property type="match status" value="2"/>
</dbReference>
<evidence type="ECO:0000313" key="8">
    <source>
        <dbReference type="Proteomes" id="UP000286928"/>
    </source>
</evidence>